<organism evidence="2 3">
    <name type="scientific">Dreissena polymorpha</name>
    <name type="common">Zebra mussel</name>
    <name type="synonym">Mytilus polymorpha</name>
    <dbReference type="NCBI Taxonomy" id="45954"/>
    <lineage>
        <taxon>Eukaryota</taxon>
        <taxon>Metazoa</taxon>
        <taxon>Spiralia</taxon>
        <taxon>Lophotrochozoa</taxon>
        <taxon>Mollusca</taxon>
        <taxon>Bivalvia</taxon>
        <taxon>Autobranchia</taxon>
        <taxon>Heteroconchia</taxon>
        <taxon>Euheterodonta</taxon>
        <taxon>Imparidentia</taxon>
        <taxon>Neoheterodontei</taxon>
        <taxon>Myida</taxon>
        <taxon>Dreissenoidea</taxon>
        <taxon>Dreissenidae</taxon>
        <taxon>Dreissena</taxon>
    </lineage>
</organism>
<evidence type="ECO:0000313" key="2">
    <source>
        <dbReference type="EMBL" id="KAH3884823.1"/>
    </source>
</evidence>
<name>A0A9D4MVY4_DREPO</name>
<dbReference type="Proteomes" id="UP000828390">
    <property type="component" value="Unassembled WGS sequence"/>
</dbReference>
<evidence type="ECO:0000256" key="1">
    <source>
        <dbReference type="SAM" id="MobiDB-lite"/>
    </source>
</evidence>
<dbReference type="EMBL" id="JAIWYP010000001">
    <property type="protein sequence ID" value="KAH3884823.1"/>
    <property type="molecule type" value="Genomic_DNA"/>
</dbReference>
<proteinExistence type="predicted"/>
<keyword evidence="3" id="KW-1185">Reference proteome</keyword>
<protein>
    <submittedName>
        <fullName evidence="2">Uncharacterized protein</fullName>
    </submittedName>
</protein>
<reference evidence="2" key="1">
    <citation type="journal article" date="2019" name="bioRxiv">
        <title>The Genome of the Zebra Mussel, Dreissena polymorpha: A Resource for Invasive Species Research.</title>
        <authorList>
            <person name="McCartney M.A."/>
            <person name="Auch B."/>
            <person name="Kono T."/>
            <person name="Mallez S."/>
            <person name="Zhang Y."/>
            <person name="Obille A."/>
            <person name="Becker A."/>
            <person name="Abrahante J.E."/>
            <person name="Garbe J."/>
            <person name="Badalamenti J.P."/>
            <person name="Herman A."/>
            <person name="Mangelson H."/>
            <person name="Liachko I."/>
            <person name="Sullivan S."/>
            <person name="Sone E.D."/>
            <person name="Koren S."/>
            <person name="Silverstein K.A.T."/>
            <person name="Beckman K.B."/>
            <person name="Gohl D.M."/>
        </authorList>
    </citation>
    <scope>NUCLEOTIDE SEQUENCE</scope>
    <source>
        <strain evidence="2">Duluth1</strain>
        <tissue evidence="2">Whole animal</tissue>
    </source>
</reference>
<comment type="caution">
    <text evidence="2">The sequence shown here is derived from an EMBL/GenBank/DDBJ whole genome shotgun (WGS) entry which is preliminary data.</text>
</comment>
<sequence length="90" mass="10354">MREFQTPNPQKSGCYPSSMPAKYIPISQTKVCNKTIEHFVFRKVKKHTKHYGVITDSMTSEKGVPDNPFKPSELSHPSKLDQFISQIRDE</sequence>
<gene>
    <name evidence="2" type="ORF">DPMN_008808</name>
</gene>
<feature type="region of interest" description="Disordered" evidence="1">
    <location>
        <begin position="58"/>
        <end position="90"/>
    </location>
</feature>
<reference evidence="2" key="2">
    <citation type="submission" date="2020-11" db="EMBL/GenBank/DDBJ databases">
        <authorList>
            <person name="McCartney M.A."/>
            <person name="Auch B."/>
            <person name="Kono T."/>
            <person name="Mallez S."/>
            <person name="Becker A."/>
            <person name="Gohl D.M."/>
            <person name="Silverstein K.A.T."/>
            <person name="Koren S."/>
            <person name="Bechman K.B."/>
            <person name="Herman A."/>
            <person name="Abrahante J.E."/>
            <person name="Garbe J."/>
        </authorList>
    </citation>
    <scope>NUCLEOTIDE SEQUENCE</scope>
    <source>
        <strain evidence="2">Duluth1</strain>
        <tissue evidence="2">Whole animal</tissue>
    </source>
</reference>
<dbReference type="AlphaFoldDB" id="A0A9D4MVY4"/>
<accession>A0A9D4MVY4</accession>
<evidence type="ECO:0000313" key="3">
    <source>
        <dbReference type="Proteomes" id="UP000828390"/>
    </source>
</evidence>